<evidence type="ECO:0000313" key="1">
    <source>
        <dbReference type="EMBL" id="KKK96086.1"/>
    </source>
</evidence>
<accession>A0A0F9CHB7</accession>
<protein>
    <submittedName>
        <fullName evidence="1">Uncharacterized protein</fullName>
    </submittedName>
</protein>
<dbReference type="EMBL" id="LAZR01046633">
    <property type="protein sequence ID" value="KKK96086.1"/>
    <property type="molecule type" value="Genomic_DNA"/>
</dbReference>
<name>A0A0F9CHB7_9ZZZZ</name>
<comment type="caution">
    <text evidence="1">The sequence shown here is derived from an EMBL/GenBank/DDBJ whole genome shotgun (WGS) entry which is preliminary data.</text>
</comment>
<feature type="non-terminal residue" evidence="1">
    <location>
        <position position="1"/>
    </location>
</feature>
<reference evidence="1" key="1">
    <citation type="journal article" date="2015" name="Nature">
        <title>Complex archaea that bridge the gap between prokaryotes and eukaryotes.</title>
        <authorList>
            <person name="Spang A."/>
            <person name="Saw J.H."/>
            <person name="Jorgensen S.L."/>
            <person name="Zaremba-Niedzwiedzka K."/>
            <person name="Martijn J."/>
            <person name="Lind A.E."/>
            <person name="van Eijk R."/>
            <person name="Schleper C."/>
            <person name="Guy L."/>
            <person name="Ettema T.J."/>
        </authorList>
    </citation>
    <scope>NUCLEOTIDE SEQUENCE</scope>
</reference>
<organism evidence="1">
    <name type="scientific">marine sediment metagenome</name>
    <dbReference type="NCBI Taxonomy" id="412755"/>
    <lineage>
        <taxon>unclassified sequences</taxon>
        <taxon>metagenomes</taxon>
        <taxon>ecological metagenomes</taxon>
    </lineage>
</organism>
<sequence>APVPPPILLDKSPSYRRERVETIEATLDYKITSEEQLTNIRHEVEVYADGIDLRITGETIYSISNNLFSFLSLNSRLIK</sequence>
<gene>
    <name evidence="1" type="ORF">LCGC14_2666320</name>
</gene>
<proteinExistence type="predicted"/>
<dbReference type="AlphaFoldDB" id="A0A0F9CHB7"/>